<accession>A0A1E4S509</accession>
<organism evidence="1 2">
    <name type="scientific">Cyberlindnera jadinii (strain ATCC 18201 / CBS 1600 / BCRC 20928 / JCM 3617 / NBRC 0987 / NRRL Y-1542)</name>
    <name type="common">Torula yeast</name>
    <name type="synonym">Candida utilis</name>
    <dbReference type="NCBI Taxonomy" id="983966"/>
    <lineage>
        <taxon>Eukaryota</taxon>
        <taxon>Fungi</taxon>
        <taxon>Dikarya</taxon>
        <taxon>Ascomycota</taxon>
        <taxon>Saccharomycotina</taxon>
        <taxon>Saccharomycetes</taxon>
        <taxon>Phaffomycetales</taxon>
        <taxon>Phaffomycetaceae</taxon>
        <taxon>Cyberlindnera</taxon>
    </lineage>
</organism>
<sequence>MALSLLEEKLNSSLLENTTASISYAKRTNEEMLKQELLETKAMVKDKDNKLKSILKDRDNKIKELEEKITHMQNVMQNH</sequence>
<name>A0A1E4S509_CYBJN</name>
<dbReference type="GeneID" id="30992316"/>
<gene>
    <name evidence="1" type="ORF">CYBJADRAFT_75502</name>
</gene>
<evidence type="ECO:0000313" key="2">
    <source>
        <dbReference type="Proteomes" id="UP000094389"/>
    </source>
</evidence>
<dbReference type="EMBL" id="KV453928">
    <property type="protein sequence ID" value="ODV74533.1"/>
    <property type="molecule type" value="Genomic_DNA"/>
</dbReference>
<dbReference type="RefSeq" id="XP_020071572.1">
    <property type="nucleotide sequence ID" value="XM_020217920.1"/>
</dbReference>
<reference evidence="1 2" key="1">
    <citation type="journal article" date="2016" name="Proc. Natl. Acad. Sci. U.S.A.">
        <title>Comparative genomics of biotechnologically important yeasts.</title>
        <authorList>
            <person name="Riley R."/>
            <person name="Haridas S."/>
            <person name="Wolfe K.H."/>
            <person name="Lopes M.R."/>
            <person name="Hittinger C.T."/>
            <person name="Goeker M."/>
            <person name="Salamov A.A."/>
            <person name="Wisecaver J.H."/>
            <person name="Long T.M."/>
            <person name="Calvey C.H."/>
            <person name="Aerts A.L."/>
            <person name="Barry K.W."/>
            <person name="Choi C."/>
            <person name="Clum A."/>
            <person name="Coughlan A.Y."/>
            <person name="Deshpande S."/>
            <person name="Douglass A.P."/>
            <person name="Hanson S.J."/>
            <person name="Klenk H.-P."/>
            <person name="LaButti K.M."/>
            <person name="Lapidus A."/>
            <person name="Lindquist E.A."/>
            <person name="Lipzen A.M."/>
            <person name="Meier-Kolthoff J.P."/>
            <person name="Ohm R.A."/>
            <person name="Otillar R.P."/>
            <person name="Pangilinan J.L."/>
            <person name="Peng Y."/>
            <person name="Rokas A."/>
            <person name="Rosa C.A."/>
            <person name="Scheuner C."/>
            <person name="Sibirny A.A."/>
            <person name="Slot J.C."/>
            <person name="Stielow J.B."/>
            <person name="Sun H."/>
            <person name="Kurtzman C.P."/>
            <person name="Blackwell M."/>
            <person name="Grigoriev I.V."/>
            <person name="Jeffries T.W."/>
        </authorList>
    </citation>
    <scope>NUCLEOTIDE SEQUENCE [LARGE SCALE GENOMIC DNA]</scope>
    <source>
        <strain evidence="2">ATCC 18201 / CBS 1600 / BCRC 20928 / JCM 3617 / NBRC 0987 / NRRL Y-1542</strain>
    </source>
</reference>
<evidence type="ECO:0000313" key="1">
    <source>
        <dbReference type="EMBL" id="ODV74533.1"/>
    </source>
</evidence>
<dbReference type="Proteomes" id="UP000094389">
    <property type="component" value="Unassembled WGS sequence"/>
</dbReference>
<keyword evidence="2" id="KW-1185">Reference proteome</keyword>
<proteinExistence type="predicted"/>
<protein>
    <submittedName>
        <fullName evidence="1">Uncharacterized protein</fullName>
    </submittedName>
</protein>
<dbReference type="AlphaFoldDB" id="A0A1E4S509"/>